<dbReference type="SUPFAM" id="SSF54637">
    <property type="entry name" value="Thioesterase/thiol ester dehydrase-isomerase"/>
    <property type="match status" value="1"/>
</dbReference>
<evidence type="ECO:0000313" key="1">
    <source>
        <dbReference type="EMBL" id="QJW85786.1"/>
    </source>
</evidence>
<reference evidence="1 2" key="2">
    <citation type="submission" date="2020-05" db="EMBL/GenBank/DDBJ databases">
        <authorList>
            <person name="Khan S.A."/>
            <person name="Jeon C.O."/>
            <person name="Chun B.H."/>
        </authorList>
    </citation>
    <scope>NUCLEOTIDE SEQUENCE [LARGE SCALE GENOMIC DNA]</scope>
    <source>
        <strain evidence="1 2">H242</strain>
    </source>
</reference>
<dbReference type="InterPro" id="IPR016776">
    <property type="entry name" value="ApeP-like_dehydratase"/>
</dbReference>
<protein>
    <submittedName>
        <fullName evidence="1">3-hydroxylacyl-ACP dehydratase</fullName>
    </submittedName>
</protein>
<proteinExistence type="predicted"/>
<keyword evidence="2" id="KW-1185">Reference proteome</keyword>
<reference evidence="1 2" key="1">
    <citation type="submission" date="2020-05" db="EMBL/GenBank/DDBJ databases">
        <title>Ramlibacter rhizophilus sp. nov., isolated from rhizosphere soil of national flower Mugunghwa from South Korea.</title>
        <authorList>
            <person name="Zheng-Fei Y."/>
            <person name="Huan T."/>
        </authorList>
    </citation>
    <scope>NUCLEOTIDE SEQUENCE [LARGE SCALE GENOMIC DNA]</scope>
    <source>
        <strain evidence="1 2">H242</strain>
    </source>
</reference>
<dbReference type="Proteomes" id="UP000500826">
    <property type="component" value="Chromosome"/>
</dbReference>
<dbReference type="EMBL" id="CP053418">
    <property type="protein sequence ID" value="QJW85786.1"/>
    <property type="molecule type" value="Genomic_DNA"/>
</dbReference>
<name>A0ABX6PA18_9BURK</name>
<sequence>MLSHAEIARRIPHQGAMCLLERVVAWTPEEIRCEADSHHSAANPLRAHDRLGIACGIEYAAQAMAVHGSLVAEAEAVPRAGYLASVRGVELHARRLDDVAGPLLVKATRLLGDGNHIVYSFEVASQAGPLMSGRATVVLDAALAASIREGGA</sequence>
<dbReference type="InterPro" id="IPR029069">
    <property type="entry name" value="HotDog_dom_sf"/>
</dbReference>
<dbReference type="Gene3D" id="3.10.129.10">
    <property type="entry name" value="Hotdog Thioesterase"/>
    <property type="match status" value="1"/>
</dbReference>
<dbReference type="Pfam" id="PF22817">
    <property type="entry name" value="ApeP-like"/>
    <property type="match status" value="1"/>
</dbReference>
<gene>
    <name evidence="1" type="ORF">HK414_10595</name>
</gene>
<evidence type="ECO:0000313" key="2">
    <source>
        <dbReference type="Proteomes" id="UP000500826"/>
    </source>
</evidence>
<accession>A0ABX6PA18</accession>
<organism evidence="1 2">
    <name type="scientific">Ramlibacter terrae</name>
    <dbReference type="NCBI Taxonomy" id="2732511"/>
    <lineage>
        <taxon>Bacteria</taxon>
        <taxon>Pseudomonadati</taxon>
        <taxon>Pseudomonadota</taxon>
        <taxon>Betaproteobacteria</taxon>
        <taxon>Burkholderiales</taxon>
        <taxon>Comamonadaceae</taxon>
        <taxon>Ramlibacter</taxon>
    </lineage>
</organism>